<reference evidence="2" key="2">
    <citation type="journal article" date="2021" name="PeerJ">
        <title>Extensive microbial diversity within the chicken gut microbiome revealed by metagenomics and culture.</title>
        <authorList>
            <person name="Gilroy R."/>
            <person name="Ravi A."/>
            <person name="Getino M."/>
            <person name="Pursley I."/>
            <person name="Horton D.L."/>
            <person name="Alikhan N.F."/>
            <person name="Baker D."/>
            <person name="Gharbi K."/>
            <person name="Hall N."/>
            <person name="Watson M."/>
            <person name="Adriaenssens E.M."/>
            <person name="Foster-Nyarko E."/>
            <person name="Jarju S."/>
            <person name="Secka A."/>
            <person name="Antonio M."/>
            <person name="Oren A."/>
            <person name="Chaudhuri R.R."/>
            <person name="La Ragione R."/>
            <person name="Hildebrand F."/>
            <person name="Pallen M.J."/>
        </authorList>
    </citation>
    <scope>NUCLEOTIDE SEQUENCE</scope>
    <source>
        <strain evidence="2">G3-4614</strain>
    </source>
</reference>
<name>A0A9D9E583_9BACT</name>
<dbReference type="AlphaFoldDB" id="A0A9D9E583"/>
<sequence>MKGLKVTTLLLFTIFNVSLVSAQNCERGKHDDFLSKLISEKSNYLQEKMGLTGKTADDFSKIYYDMEMKKFKAAHEVYRKAKQVRRSETPVSDADYLKSAEEQAMVPVKTAEIEYQFFGQIKDLLSPEQLFLYYHWERRFGKEMIRREQKK</sequence>
<gene>
    <name evidence="2" type="ORF">IAC54_04515</name>
</gene>
<feature type="signal peptide" evidence="1">
    <location>
        <begin position="1"/>
        <end position="22"/>
    </location>
</feature>
<reference evidence="2" key="1">
    <citation type="submission" date="2020-10" db="EMBL/GenBank/DDBJ databases">
        <authorList>
            <person name="Gilroy R."/>
        </authorList>
    </citation>
    <scope>NUCLEOTIDE SEQUENCE</scope>
    <source>
        <strain evidence="2">G3-4614</strain>
    </source>
</reference>
<comment type="caution">
    <text evidence="2">The sequence shown here is derived from an EMBL/GenBank/DDBJ whole genome shotgun (WGS) entry which is preliminary data.</text>
</comment>
<protein>
    <submittedName>
        <fullName evidence="2">Uncharacterized protein</fullName>
    </submittedName>
</protein>
<keyword evidence="1" id="KW-0732">Signal</keyword>
<evidence type="ECO:0000313" key="3">
    <source>
        <dbReference type="Proteomes" id="UP000823636"/>
    </source>
</evidence>
<accession>A0A9D9E583</accession>
<organism evidence="2 3">
    <name type="scientific">Candidatus Caccoplasma merdipullorum</name>
    <dbReference type="NCBI Taxonomy" id="2840718"/>
    <lineage>
        <taxon>Bacteria</taxon>
        <taxon>Pseudomonadati</taxon>
        <taxon>Bacteroidota</taxon>
        <taxon>Bacteroidia</taxon>
        <taxon>Bacteroidales</taxon>
        <taxon>Bacteroidaceae</taxon>
        <taxon>Bacteroidaceae incertae sedis</taxon>
        <taxon>Candidatus Caccoplasma</taxon>
    </lineage>
</organism>
<dbReference type="EMBL" id="JADIMW010000048">
    <property type="protein sequence ID" value="MBO8438145.1"/>
    <property type="molecule type" value="Genomic_DNA"/>
</dbReference>
<evidence type="ECO:0000256" key="1">
    <source>
        <dbReference type="SAM" id="SignalP"/>
    </source>
</evidence>
<evidence type="ECO:0000313" key="2">
    <source>
        <dbReference type="EMBL" id="MBO8438145.1"/>
    </source>
</evidence>
<proteinExistence type="predicted"/>
<feature type="chain" id="PRO_5039337786" evidence="1">
    <location>
        <begin position="23"/>
        <end position="151"/>
    </location>
</feature>
<dbReference type="Proteomes" id="UP000823636">
    <property type="component" value="Unassembled WGS sequence"/>
</dbReference>